<evidence type="ECO:0000313" key="2">
    <source>
        <dbReference type="EMBL" id="RMC04619.1"/>
    </source>
</evidence>
<comment type="caution">
    <text evidence="2">The sequence shown here is derived from an EMBL/GenBank/DDBJ whole genome shotgun (WGS) entry which is preliminary data.</text>
</comment>
<dbReference type="SUPFAM" id="SSF82185">
    <property type="entry name" value="Histone H3 K4-specific methyltransferase SET7/9 N-terminal domain"/>
    <property type="match status" value="1"/>
</dbReference>
<dbReference type="Proteomes" id="UP000269221">
    <property type="component" value="Unassembled WGS sequence"/>
</dbReference>
<dbReference type="GO" id="GO:0031267">
    <property type="term" value="F:small GTPase binding"/>
    <property type="evidence" value="ECO:0007669"/>
    <property type="project" value="TreeGrafter"/>
</dbReference>
<name>A0A3M0JUW4_HIRRU</name>
<keyword evidence="3" id="KW-1185">Reference proteome</keyword>
<protein>
    <submittedName>
        <fullName evidence="2">Uncharacterized protein</fullName>
    </submittedName>
</protein>
<dbReference type="GO" id="GO:0016197">
    <property type="term" value="P:endosomal transport"/>
    <property type="evidence" value="ECO:0007669"/>
    <property type="project" value="TreeGrafter"/>
</dbReference>
<dbReference type="Gene3D" id="2.20.110.10">
    <property type="entry name" value="Histone H3 K4-specific methyltransferase SET7/9 N-terminal domain"/>
    <property type="match status" value="1"/>
</dbReference>
<dbReference type="EMBL" id="QRBI01000123">
    <property type="protein sequence ID" value="RMC04619.1"/>
    <property type="molecule type" value="Genomic_DNA"/>
</dbReference>
<evidence type="ECO:0000313" key="3">
    <source>
        <dbReference type="Proteomes" id="UP000269221"/>
    </source>
</evidence>
<dbReference type="InterPro" id="IPR003409">
    <property type="entry name" value="MORN"/>
</dbReference>
<proteinExistence type="predicted"/>
<accession>A0A3M0JUW4</accession>
<gene>
    <name evidence="2" type="ORF">DUI87_17786</name>
</gene>
<dbReference type="GO" id="GO:0005085">
    <property type="term" value="F:guanyl-nucleotide exchange factor activity"/>
    <property type="evidence" value="ECO:0007669"/>
    <property type="project" value="TreeGrafter"/>
</dbReference>
<reference evidence="2 3" key="1">
    <citation type="submission" date="2018-07" db="EMBL/GenBank/DDBJ databases">
        <title>A high quality draft genome assembly of the barn swallow (H. rustica rustica).</title>
        <authorList>
            <person name="Formenti G."/>
            <person name="Chiara M."/>
            <person name="Poveda L."/>
            <person name="Francoijs K.-J."/>
            <person name="Bonisoli-Alquati A."/>
            <person name="Canova L."/>
            <person name="Gianfranceschi L."/>
            <person name="Horner D.S."/>
            <person name="Saino N."/>
        </authorList>
    </citation>
    <scope>NUCLEOTIDE SEQUENCE [LARGE SCALE GENOMIC DNA]</scope>
    <source>
        <strain evidence="2">Chelidonia</strain>
        <tissue evidence="2">Blood</tissue>
    </source>
</reference>
<dbReference type="SMART" id="SM00698">
    <property type="entry name" value="MORN"/>
    <property type="match status" value="6"/>
</dbReference>
<keyword evidence="1" id="KW-0677">Repeat</keyword>
<organism evidence="2 3">
    <name type="scientific">Hirundo rustica rustica</name>
    <dbReference type="NCBI Taxonomy" id="333673"/>
    <lineage>
        <taxon>Eukaryota</taxon>
        <taxon>Metazoa</taxon>
        <taxon>Chordata</taxon>
        <taxon>Craniata</taxon>
        <taxon>Vertebrata</taxon>
        <taxon>Euteleostomi</taxon>
        <taxon>Archelosauria</taxon>
        <taxon>Archosauria</taxon>
        <taxon>Dinosauria</taxon>
        <taxon>Saurischia</taxon>
        <taxon>Theropoda</taxon>
        <taxon>Coelurosauria</taxon>
        <taxon>Aves</taxon>
        <taxon>Neognathae</taxon>
        <taxon>Neoaves</taxon>
        <taxon>Telluraves</taxon>
        <taxon>Australaves</taxon>
        <taxon>Passeriformes</taxon>
        <taxon>Sylvioidea</taxon>
        <taxon>Hirundinidae</taxon>
        <taxon>Hirundo</taxon>
    </lineage>
</organism>
<dbReference type="PANTHER" id="PTHR46089">
    <property type="entry name" value="ALSIN HOMOLOG"/>
    <property type="match status" value="1"/>
</dbReference>
<dbReference type="STRING" id="333673.A0A3M0JUW4"/>
<dbReference type="OrthoDB" id="48314at2759"/>
<dbReference type="AlphaFoldDB" id="A0A3M0JUW4"/>
<dbReference type="InterPro" id="IPR051984">
    <property type="entry name" value="Alsin"/>
</dbReference>
<evidence type="ECO:0000256" key="1">
    <source>
        <dbReference type="ARBA" id="ARBA00022737"/>
    </source>
</evidence>
<dbReference type="PANTHER" id="PTHR46089:SF1">
    <property type="entry name" value="ALS2 C-TERMINAL-LIKE PROTEIN"/>
    <property type="match status" value="1"/>
</dbReference>
<sequence>MFRLGFGGCCSVWECPLRENSLDSRGTLKWRDGRNHVGDFREGLEHGFGIRLVPRRSEDRYDCYKCHWYRGKMRGYGICEYGNDLVYKGYFEDDVRQGFGILENFSAQHPFKYTGHWEKDKKNGYGIWEDKERGERYIGMWLDDHRHGEGIVVTQSGLCYQRTFHADKMVGSGILLLEDDSVYEGNFTEDLTIIGKNLSNRESPDPGFMSAGKNFLGRWICPGGNPELPQRPRHVSREWILGMGSLGMDPGNGINGNGILGMDHGNG</sequence>
<dbReference type="Pfam" id="PF02493">
    <property type="entry name" value="MORN"/>
    <property type="match status" value="5"/>
</dbReference>
<dbReference type="GO" id="GO:0031410">
    <property type="term" value="C:cytoplasmic vesicle"/>
    <property type="evidence" value="ECO:0007669"/>
    <property type="project" value="TreeGrafter"/>
</dbReference>